<dbReference type="STRING" id="46223.SAMN05421852_102367"/>
<dbReference type="AlphaFoldDB" id="A0A1I3LYW6"/>
<reference evidence="4 5" key="1">
    <citation type="submission" date="2016-10" db="EMBL/GenBank/DDBJ databases">
        <authorList>
            <person name="de Groot N.N."/>
        </authorList>
    </citation>
    <scope>NUCLEOTIDE SEQUENCE [LARGE SCALE GENOMIC DNA]</scope>
    <source>
        <strain evidence="4 5">DSM 44778</strain>
    </source>
</reference>
<dbReference type="RefSeq" id="WP_093228228.1">
    <property type="nucleotide sequence ID" value="NZ_FORR01000002.1"/>
</dbReference>
<protein>
    <submittedName>
        <fullName evidence="4">Phosphinothricin acetyltransferase</fullName>
    </submittedName>
</protein>
<dbReference type="SUPFAM" id="SSF55729">
    <property type="entry name" value="Acyl-CoA N-acyltransferases (Nat)"/>
    <property type="match status" value="1"/>
</dbReference>
<dbReference type="InterPro" id="IPR016181">
    <property type="entry name" value="Acyl_CoA_acyltransferase"/>
</dbReference>
<dbReference type="Proteomes" id="UP000199545">
    <property type="component" value="Unassembled WGS sequence"/>
</dbReference>
<dbReference type="GO" id="GO:0016747">
    <property type="term" value="F:acyltransferase activity, transferring groups other than amino-acyl groups"/>
    <property type="evidence" value="ECO:0007669"/>
    <property type="project" value="InterPro"/>
</dbReference>
<feature type="domain" description="N-acetyltransferase" evidence="3">
    <location>
        <begin position="2"/>
        <end position="154"/>
    </location>
</feature>
<gene>
    <name evidence="4" type="ORF">SAMN05421852_102367</name>
</gene>
<dbReference type="EMBL" id="FORR01000002">
    <property type="protein sequence ID" value="SFI89626.1"/>
    <property type="molecule type" value="Genomic_DNA"/>
</dbReference>
<dbReference type="Pfam" id="PF13420">
    <property type="entry name" value="Acetyltransf_4"/>
    <property type="match status" value="1"/>
</dbReference>
<keyword evidence="1 4" id="KW-0808">Transferase</keyword>
<accession>A0A1I3LYW6</accession>
<dbReference type="PANTHER" id="PTHR43072:SF23">
    <property type="entry name" value="UPF0039 PROTEIN C11D3.02C"/>
    <property type="match status" value="1"/>
</dbReference>
<evidence type="ECO:0000256" key="2">
    <source>
        <dbReference type="ARBA" id="ARBA00023315"/>
    </source>
</evidence>
<proteinExistence type="predicted"/>
<keyword evidence="5" id="KW-1185">Reference proteome</keyword>
<sequence length="185" mass="21261">MLILRDTHETDLQAIIDIYNHAVIHTTATFDLEPQTLEQRKQWFVKNEGRYPFIVAELEGKVVGFSSLSQFRSKPAYNSTAELSIYVDPECKGQGIGKQLMQEIIERAKQKKFHAIVSSIADGNVVSMKLHEKFGFQRVGSFREIGFKFDRWIDVHFYQLILGIHDKTNRNNKTGNDQKSLEAIS</sequence>
<evidence type="ECO:0000313" key="4">
    <source>
        <dbReference type="EMBL" id="SFI89626.1"/>
    </source>
</evidence>
<dbReference type="CDD" id="cd04301">
    <property type="entry name" value="NAT_SF"/>
    <property type="match status" value="1"/>
</dbReference>
<evidence type="ECO:0000256" key="1">
    <source>
        <dbReference type="ARBA" id="ARBA00022679"/>
    </source>
</evidence>
<evidence type="ECO:0000259" key="3">
    <source>
        <dbReference type="PROSITE" id="PS51186"/>
    </source>
</evidence>
<keyword evidence="2" id="KW-0012">Acyltransferase</keyword>
<dbReference type="PANTHER" id="PTHR43072">
    <property type="entry name" value="N-ACETYLTRANSFERASE"/>
    <property type="match status" value="1"/>
</dbReference>
<evidence type="ECO:0000313" key="5">
    <source>
        <dbReference type="Proteomes" id="UP000199545"/>
    </source>
</evidence>
<dbReference type="PROSITE" id="PS51186">
    <property type="entry name" value="GNAT"/>
    <property type="match status" value="1"/>
</dbReference>
<dbReference type="Gene3D" id="3.40.630.30">
    <property type="match status" value="1"/>
</dbReference>
<dbReference type="OrthoDB" id="9798006at2"/>
<organism evidence="4 5">
    <name type="scientific">Thermoflavimicrobium dichotomicum</name>
    <dbReference type="NCBI Taxonomy" id="46223"/>
    <lineage>
        <taxon>Bacteria</taxon>
        <taxon>Bacillati</taxon>
        <taxon>Bacillota</taxon>
        <taxon>Bacilli</taxon>
        <taxon>Bacillales</taxon>
        <taxon>Thermoactinomycetaceae</taxon>
        <taxon>Thermoflavimicrobium</taxon>
    </lineage>
</organism>
<dbReference type="InterPro" id="IPR000182">
    <property type="entry name" value="GNAT_dom"/>
</dbReference>
<name>A0A1I3LYW6_9BACL</name>